<feature type="region of interest" description="Disordered" evidence="4">
    <location>
        <begin position="1483"/>
        <end position="1506"/>
    </location>
</feature>
<feature type="coiled-coil region" evidence="3">
    <location>
        <begin position="1637"/>
        <end position="1685"/>
    </location>
</feature>
<keyword evidence="7" id="KW-1185">Reference proteome</keyword>
<comment type="caution">
    <text evidence="6">The sequence shown here is derived from an EMBL/GenBank/DDBJ whole genome shotgun (WGS) entry which is preliminary data.</text>
</comment>
<feature type="coiled-coil region" evidence="3">
    <location>
        <begin position="1337"/>
        <end position="1371"/>
    </location>
</feature>
<evidence type="ECO:0000259" key="5">
    <source>
        <dbReference type="PROSITE" id="PS51774"/>
    </source>
</evidence>
<feature type="domain" description="NAB" evidence="5">
    <location>
        <begin position="1"/>
        <end position="51"/>
    </location>
</feature>
<dbReference type="GO" id="GO:0051015">
    <property type="term" value="F:actin filament binding"/>
    <property type="evidence" value="ECO:0007669"/>
    <property type="project" value="TreeGrafter"/>
</dbReference>
<feature type="coiled-coil region" evidence="3">
    <location>
        <begin position="1141"/>
        <end position="1283"/>
    </location>
</feature>
<keyword evidence="1 3" id="KW-0175">Coiled coil</keyword>
<proteinExistence type="inferred from homology"/>
<evidence type="ECO:0000256" key="2">
    <source>
        <dbReference type="ARBA" id="ARBA00038006"/>
    </source>
</evidence>
<dbReference type="PROSITE" id="PS51774">
    <property type="entry name" value="NAB"/>
    <property type="match status" value="1"/>
</dbReference>
<dbReference type="EMBL" id="BPVZ01000262">
    <property type="protein sequence ID" value="GKV48594.1"/>
    <property type="molecule type" value="Genomic_DNA"/>
</dbReference>
<sequence>MIKLIEEDADSFARRAEMYYKKRPELMKLVEEFYRAYRSLAERYDHATVVLRQAHWSMAEAFPNQVPLVFPDDSPAGSATEAHPHTPEMPPPIRVPFDSDELQRDAVGISSPAGMRNGAYTEESDSVTSRKGLREFNDLFGSGGAANHVKFGEGRARKGLKFHDMDEKDQNSPNHGNTDQKVHILSESERMSKAEMEIITLKNALAKLEDEKAAGLLQYQKSLERLSNLETEVTCAQGDSKGLKEHAKKAEAEVQTLKSALTKLQAEKEASLVQYQQCLEKISNLENDISCAQRDAGELNERANNAETEVQALKQDLSRVEVEKETALLQYEQSLETISNLEEKLLHAEENARRITERAEKAESEVETLKLVVSKLTEEKEAAAVQYNQCLEKIYSLEQKIASAEEEVLRLNRKVDDGVANLKVSKERCLLLERSNQSLHAEFESLVQKMGAQSEELTEKQKELGKLWTSVQEERLRFMEAETAFQTLQHLHSQSQEELRSLTLELQNRAQILKDIEAHKQDLEDEVLKVKDENKSLNELNLSSSVTIVNLQDGILSLRETIQKLEAEVELRVDQRNALQQEIYCLKEEINDLNKGHQAMTEEVESVGLKPECFGASVKELQDENTMLKEISERLGDEKLALLEKLDIMEKLVEKNAVLENSLSDLNVELEGVRGKAKALEESSYSFLGEKSALVAEKDALISQLQIATENLEKLSEKKNFLENSLFDANAELEGLRVKLKSLENSCLLLEDEKSSLIMEREGLVSELDVSQKRLKDSEKRYMELEEKYRSLEKEKESMHHEVEELQDSLATAKQEHTSFAHLSETRLTAMELQIYSLQEESQCKKKQYEQELDKALTAQMEIFILQRCIEDQQDKSFSLFSGCRKHFEACKRSEKRISKLEHENCEKQVEMRTAIDRIRMLRMSIFQVLKTIGIDAFYDCEDKIEQDQMYLNEIIGRLKEMQTSLSRATEENQKSSIENSVLISLLGQLKLDAESLAAEKNDLHQELRIQSEQFTSLQHRAQKLLEMNEQLNSKVMAGGQREVVLSAEIENLHGQLSDLQRIYQNLLEENCKVLDEKRSLKKEVFDLCEEKHDLQEQNLVLLSEVVSQSNISLIFKDIMIENFEEVKQLSFNLGKLHGVNDGLEENLRTMERKLEDMQMENSHLKDSLRNFENELSSVRSISEQLNCQVANGKDLLLQKENVLLEVEQMLGAAQDEKTELQKIMEDLKRKYEEVCMTRGNQEKEIMKLSEDYDHQRRETGCLQEANQKLDVELLKLHQELEKTKYAEEILSTELLKGRNETELWEIQASVLFGELQISVVHEALLEGKLYELNGAFEGLENQSTSKDMEVDELKERISTLEGENGGLKAQMAAYVPAVNSLRDCITSLENCILVHAKHPASENEKLKDANVLDRPNGESCQQTNDNQITSVPDGFFGIQDVEVRIKSIEKALMEMERLTMLERINANSRLEAAMRQIEELKSGNHSGRESANTKQEEDSQLLSNDLKMQKSTLEITEESNGLLTKDIMLDQVSKCSSYGISRGETLAVDDQMLELWETADTNGSTDLQVGEAWKGVAMQHHIEPVKQNKGRNHSTESLVKELGVDKLEIPKRYAEPHQDGSQRKILERLDSDAQKLTNLQITLQDLKSTVEITQKAKKGKGLELDAVKGQLEEAEEDVMKLFDINRKLVSHVEDGSLSSDGNSEIGSDGNRSLRKQTISEQAQRVYEKIGRLQLEVQKLQFLILKLDDGKESKGRTRITEGKTRVLLRDYLYGGIRTSQKKKKAHFCSCVQPSTRE</sequence>
<dbReference type="Proteomes" id="UP001054252">
    <property type="component" value="Unassembled WGS sequence"/>
</dbReference>
<protein>
    <recommendedName>
        <fullName evidence="5">NAB domain-containing protein</fullName>
    </recommendedName>
</protein>
<evidence type="ECO:0000256" key="4">
    <source>
        <dbReference type="SAM" id="MobiDB-lite"/>
    </source>
</evidence>
<evidence type="ECO:0000313" key="6">
    <source>
        <dbReference type="EMBL" id="GKV48594.1"/>
    </source>
</evidence>
<dbReference type="InterPro" id="IPR051861">
    <property type="entry name" value="NET_actin-binding_domain"/>
</dbReference>
<dbReference type="Gene3D" id="1.10.287.1490">
    <property type="match status" value="1"/>
</dbReference>
<dbReference type="PANTHER" id="PTHR32258">
    <property type="entry name" value="PROTEIN NETWORKED 4A"/>
    <property type="match status" value="1"/>
</dbReference>
<dbReference type="InterPro" id="IPR011684">
    <property type="entry name" value="NAB"/>
</dbReference>
<comment type="similarity">
    <text evidence="2">Belongs to the NET family.</text>
</comment>
<name>A0AAV5MHS8_9ROSI</name>
<feature type="coiled-coil region" evidence="3">
    <location>
        <begin position="506"/>
        <end position="859"/>
    </location>
</feature>
<evidence type="ECO:0000256" key="3">
    <source>
        <dbReference type="SAM" id="Coils"/>
    </source>
</evidence>
<organism evidence="6 7">
    <name type="scientific">Rubroshorea leprosula</name>
    <dbReference type="NCBI Taxonomy" id="152421"/>
    <lineage>
        <taxon>Eukaryota</taxon>
        <taxon>Viridiplantae</taxon>
        <taxon>Streptophyta</taxon>
        <taxon>Embryophyta</taxon>
        <taxon>Tracheophyta</taxon>
        <taxon>Spermatophyta</taxon>
        <taxon>Magnoliopsida</taxon>
        <taxon>eudicotyledons</taxon>
        <taxon>Gunneridae</taxon>
        <taxon>Pentapetalae</taxon>
        <taxon>rosids</taxon>
        <taxon>malvids</taxon>
        <taxon>Malvales</taxon>
        <taxon>Dipterocarpaceae</taxon>
        <taxon>Rubroshorea</taxon>
    </lineage>
</organism>
<gene>
    <name evidence="6" type="ORF">SLEP1_g55392</name>
</gene>
<feature type="coiled-coil region" evidence="3">
    <location>
        <begin position="240"/>
        <end position="421"/>
    </location>
</feature>
<feature type="coiled-coil region" evidence="3">
    <location>
        <begin position="952"/>
        <end position="1098"/>
    </location>
</feature>
<dbReference type="PANTHER" id="PTHR32258:SF32">
    <property type="entry name" value="PROTEIN NETWORKED 1D"/>
    <property type="match status" value="1"/>
</dbReference>
<feature type="region of interest" description="Disordered" evidence="4">
    <location>
        <begin position="73"/>
        <end position="128"/>
    </location>
</feature>
<dbReference type="GO" id="GO:0005886">
    <property type="term" value="C:plasma membrane"/>
    <property type="evidence" value="ECO:0007669"/>
    <property type="project" value="TreeGrafter"/>
</dbReference>
<dbReference type="Pfam" id="PF07765">
    <property type="entry name" value="KIP1"/>
    <property type="match status" value="1"/>
</dbReference>
<evidence type="ECO:0000256" key="1">
    <source>
        <dbReference type="ARBA" id="ARBA00023054"/>
    </source>
</evidence>
<evidence type="ECO:0000313" key="7">
    <source>
        <dbReference type="Proteomes" id="UP001054252"/>
    </source>
</evidence>
<reference evidence="6 7" key="1">
    <citation type="journal article" date="2021" name="Commun. Biol.">
        <title>The genome of Shorea leprosula (Dipterocarpaceae) highlights the ecological relevance of drought in aseasonal tropical rainforests.</title>
        <authorList>
            <person name="Ng K.K.S."/>
            <person name="Kobayashi M.J."/>
            <person name="Fawcett J.A."/>
            <person name="Hatakeyama M."/>
            <person name="Paape T."/>
            <person name="Ng C.H."/>
            <person name="Ang C.C."/>
            <person name="Tnah L.H."/>
            <person name="Lee C.T."/>
            <person name="Nishiyama T."/>
            <person name="Sese J."/>
            <person name="O'Brien M.J."/>
            <person name="Copetti D."/>
            <person name="Mohd Noor M.I."/>
            <person name="Ong R.C."/>
            <person name="Putra M."/>
            <person name="Sireger I.Z."/>
            <person name="Indrioko S."/>
            <person name="Kosugi Y."/>
            <person name="Izuno A."/>
            <person name="Isagi Y."/>
            <person name="Lee S.L."/>
            <person name="Shimizu K.K."/>
        </authorList>
    </citation>
    <scope>NUCLEOTIDE SEQUENCE [LARGE SCALE GENOMIC DNA]</scope>
    <source>
        <strain evidence="6">214</strain>
    </source>
</reference>
<accession>A0AAV5MHS8</accession>